<reference evidence="1" key="1">
    <citation type="submission" date="2023-06" db="EMBL/GenBank/DDBJ databases">
        <title>Genome-scale phylogeny and comparative genomics of the fungal order Sordariales.</title>
        <authorList>
            <consortium name="Lawrence Berkeley National Laboratory"/>
            <person name="Hensen N."/>
            <person name="Bonometti L."/>
            <person name="Westerberg I."/>
            <person name="Brannstrom I.O."/>
            <person name="Guillou S."/>
            <person name="Cros-Aarteil S."/>
            <person name="Calhoun S."/>
            <person name="Haridas S."/>
            <person name="Kuo A."/>
            <person name="Mondo S."/>
            <person name="Pangilinan J."/>
            <person name="Riley R."/>
            <person name="LaButti K."/>
            <person name="Andreopoulos B."/>
            <person name="Lipzen A."/>
            <person name="Chen C."/>
            <person name="Yanf M."/>
            <person name="Daum C."/>
            <person name="Ng V."/>
            <person name="Clum A."/>
            <person name="Steindorff A."/>
            <person name="Ohm R."/>
            <person name="Martin F."/>
            <person name="Silar P."/>
            <person name="Natvig D."/>
            <person name="Lalanne C."/>
            <person name="Gautier V."/>
            <person name="Ament-velasquez S.L."/>
            <person name="Kruys A."/>
            <person name="Hutchinson M.I."/>
            <person name="Powell A.J."/>
            <person name="Barry K."/>
            <person name="Miller A.N."/>
            <person name="Grigoriev I.V."/>
            <person name="Debuchy R."/>
            <person name="Gladieux P."/>
            <person name="Thoren M.H."/>
            <person name="Johannesson H."/>
        </authorList>
    </citation>
    <scope>NUCLEOTIDE SEQUENCE</scope>
    <source>
        <strain evidence="1">SMH2392-1A</strain>
    </source>
</reference>
<name>A0AA40DUY4_9PEZI</name>
<dbReference type="SMART" id="SM00612">
    <property type="entry name" value="Kelch"/>
    <property type="match status" value="2"/>
</dbReference>
<dbReference type="SUPFAM" id="SSF117281">
    <property type="entry name" value="Kelch motif"/>
    <property type="match status" value="1"/>
</dbReference>
<dbReference type="Proteomes" id="UP001172101">
    <property type="component" value="Unassembled WGS sequence"/>
</dbReference>
<dbReference type="AlphaFoldDB" id="A0AA40DUY4"/>
<keyword evidence="2" id="KW-1185">Reference proteome</keyword>
<comment type="caution">
    <text evidence="1">The sequence shown here is derived from an EMBL/GenBank/DDBJ whole genome shotgun (WGS) entry which is preliminary data.</text>
</comment>
<dbReference type="RefSeq" id="XP_060295448.1">
    <property type="nucleotide sequence ID" value="XM_060445796.1"/>
</dbReference>
<organism evidence="1 2">
    <name type="scientific">Lasiosphaeria miniovina</name>
    <dbReference type="NCBI Taxonomy" id="1954250"/>
    <lineage>
        <taxon>Eukaryota</taxon>
        <taxon>Fungi</taxon>
        <taxon>Dikarya</taxon>
        <taxon>Ascomycota</taxon>
        <taxon>Pezizomycotina</taxon>
        <taxon>Sordariomycetes</taxon>
        <taxon>Sordariomycetidae</taxon>
        <taxon>Sordariales</taxon>
        <taxon>Lasiosphaeriaceae</taxon>
        <taxon>Lasiosphaeria</taxon>
    </lineage>
</organism>
<protein>
    <submittedName>
        <fullName evidence="1">Uncharacterized protein</fullName>
    </submittedName>
</protein>
<evidence type="ECO:0000313" key="1">
    <source>
        <dbReference type="EMBL" id="KAK0714126.1"/>
    </source>
</evidence>
<dbReference type="InterPro" id="IPR006652">
    <property type="entry name" value="Kelch_1"/>
</dbReference>
<dbReference type="Gene3D" id="2.120.10.80">
    <property type="entry name" value="Kelch-type beta propeller"/>
    <property type="match status" value="1"/>
</dbReference>
<accession>A0AA40DUY4</accession>
<proteinExistence type="predicted"/>
<dbReference type="EMBL" id="JAUIRO010000005">
    <property type="protein sequence ID" value="KAK0714126.1"/>
    <property type="molecule type" value="Genomic_DNA"/>
</dbReference>
<dbReference type="GeneID" id="85329066"/>
<dbReference type="InterPro" id="IPR015915">
    <property type="entry name" value="Kelch-typ_b-propeller"/>
</dbReference>
<sequence>MPTLGPIELATIGGESGPNMTTRQVLLYGFTSDSWSQGPPLPVPLNHANAVAHAGYAQVGSKFYVLGGRQDGATETRDTVFVLDLLDVAAGWTTVAGRMPTPRGGLAAAAVGTKTRILSEFKFANPADLRLNTFLTC</sequence>
<gene>
    <name evidence="1" type="ORF">B0T26DRAFT_754160</name>
</gene>
<evidence type="ECO:0000313" key="2">
    <source>
        <dbReference type="Proteomes" id="UP001172101"/>
    </source>
</evidence>